<dbReference type="SUPFAM" id="SSF50370">
    <property type="entry name" value="Ricin B-like lectins"/>
    <property type="match status" value="1"/>
</dbReference>
<reference evidence="3" key="2">
    <citation type="submission" date="2015-01" db="EMBL/GenBank/DDBJ databases">
        <title>Evolutionary Origins and Diversification of the Mycorrhizal Mutualists.</title>
        <authorList>
            <consortium name="DOE Joint Genome Institute"/>
            <consortium name="Mycorrhizal Genomics Consortium"/>
            <person name="Kohler A."/>
            <person name="Kuo A."/>
            <person name="Nagy L.G."/>
            <person name="Floudas D."/>
            <person name="Copeland A."/>
            <person name="Barry K.W."/>
            <person name="Cichocki N."/>
            <person name="Veneault-Fourrey C."/>
            <person name="LaButti K."/>
            <person name="Lindquist E.A."/>
            <person name="Lipzen A."/>
            <person name="Lundell T."/>
            <person name="Morin E."/>
            <person name="Murat C."/>
            <person name="Riley R."/>
            <person name="Ohm R."/>
            <person name="Sun H."/>
            <person name="Tunlid A."/>
            <person name="Henrissat B."/>
            <person name="Grigoriev I.V."/>
            <person name="Hibbett D.S."/>
            <person name="Martin F."/>
        </authorList>
    </citation>
    <scope>NUCLEOTIDE SEQUENCE [LARGE SCALE GENOMIC DNA]</scope>
    <source>
        <strain evidence="3">UH-Slu-Lm8-n1</strain>
    </source>
</reference>
<dbReference type="Gene3D" id="2.80.10.50">
    <property type="match status" value="1"/>
</dbReference>
<keyword evidence="3" id="KW-1185">Reference proteome</keyword>
<evidence type="ECO:0000313" key="2">
    <source>
        <dbReference type="EMBL" id="KIK43193.1"/>
    </source>
</evidence>
<gene>
    <name evidence="2" type="ORF">CY34DRAFT_106558</name>
</gene>
<dbReference type="EMBL" id="KN835219">
    <property type="protein sequence ID" value="KIK43193.1"/>
    <property type="molecule type" value="Genomic_DNA"/>
</dbReference>
<accession>A0A0D0BIY4</accession>
<protein>
    <submittedName>
        <fullName evidence="2">Carbohydrate-binding module family 13 protein</fullName>
    </submittedName>
</protein>
<dbReference type="AlphaFoldDB" id="A0A0D0BIY4"/>
<dbReference type="Pfam" id="PF14200">
    <property type="entry name" value="RicinB_lectin_2"/>
    <property type="match status" value="1"/>
</dbReference>
<sequence>MARIQNQRAYSLKNCQGGTAVDLSGDDNHSIIGYHPHDGPNQAWIFQQDGDQNGWYIKSLRSGQYLGIEGSAYSSGVVAVAVSYPFKWDVRDSDIEGVHGIRILAHGTNYSLDLSGHGNPANYTKVQLWGSWAGANQIWGLIERP</sequence>
<dbReference type="InterPro" id="IPR000772">
    <property type="entry name" value="Ricin_B_lectin"/>
</dbReference>
<evidence type="ECO:0000259" key="1">
    <source>
        <dbReference type="Pfam" id="PF14200"/>
    </source>
</evidence>
<evidence type="ECO:0000313" key="3">
    <source>
        <dbReference type="Proteomes" id="UP000054485"/>
    </source>
</evidence>
<reference evidence="2 3" key="1">
    <citation type="submission" date="2014-04" db="EMBL/GenBank/DDBJ databases">
        <authorList>
            <consortium name="DOE Joint Genome Institute"/>
            <person name="Kuo A."/>
            <person name="Ruytinx J."/>
            <person name="Rineau F."/>
            <person name="Colpaert J."/>
            <person name="Kohler A."/>
            <person name="Nagy L.G."/>
            <person name="Floudas D."/>
            <person name="Copeland A."/>
            <person name="Barry K.W."/>
            <person name="Cichocki N."/>
            <person name="Veneault-Fourrey C."/>
            <person name="LaButti K."/>
            <person name="Lindquist E.A."/>
            <person name="Lipzen A."/>
            <person name="Lundell T."/>
            <person name="Morin E."/>
            <person name="Murat C."/>
            <person name="Sun H."/>
            <person name="Tunlid A."/>
            <person name="Henrissat B."/>
            <person name="Grigoriev I.V."/>
            <person name="Hibbett D.S."/>
            <person name="Martin F."/>
            <person name="Nordberg H.P."/>
            <person name="Cantor M.N."/>
            <person name="Hua S.X."/>
        </authorList>
    </citation>
    <scope>NUCLEOTIDE SEQUENCE [LARGE SCALE GENOMIC DNA]</scope>
    <source>
        <strain evidence="2 3">UH-Slu-Lm8-n1</strain>
    </source>
</reference>
<proteinExistence type="predicted"/>
<dbReference type="HOGENOM" id="CLU_119132_0_0_1"/>
<organism evidence="2 3">
    <name type="scientific">Suillus luteus UH-Slu-Lm8-n1</name>
    <dbReference type="NCBI Taxonomy" id="930992"/>
    <lineage>
        <taxon>Eukaryota</taxon>
        <taxon>Fungi</taxon>
        <taxon>Dikarya</taxon>
        <taxon>Basidiomycota</taxon>
        <taxon>Agaricomycotina</taxon>
        <taxon>Agaricomycetes</taxon>
        <taxon>Agaricomycetidae</taxon>
        <taxon>Boletales</taxon>
        <taxon>Suillineae</taxon>
        <taxon>Suillaceae</taxon>
        <taxon>Suillus</taxon>
    </lineage>
</organism>
<dbReference type="OrthoDB" id="2131701at2759"/>
<dbReference type="CDD" id="cd23422">
    <property type="entry name" value="beta-trefoil_Ricin_MPL_CNL"/>
    <property type="match status" value="1"/>
</dbReference>
<dbReference type="InterPro" id="IPR035992">
    <property type="entry name" value="Ricin_B-like_lectins"/>
</dbReference>
<dbReference type="Proteomes" id="UP000054485">
    <property type="component" value="Unassembled WGS sequence"/>
</dbReference>
<dbReference type="InParanoid" id="A0A0D0BIY4"/>
<name>A0A0D0BIY4_9AGAM</name>
<feature type="domain" description="Ricin B lectin" evidence="1">
    <location>
        <begin position="40"/>
        <end position="129"/>
    </location>
</feature>